<dbReference type="PANTHER" id="PTHR47933">
    <property type="entry name" value="PENTATRICOPEPTIDE REPEAT-CONTAINING PROTEIN 1, MITOCHONDRIAL"/>
    <property type="match status" value="1"/>
</dbReference>
<reference evidence="4 5" key="1">
    <citation type="journal article" date="2024" name="G3 (Bethesda)">
        <title>Genome assembly of Hibiscus sabdariffa L. provides insights into metabolisms of medicinal natural products.</title>
        <authorList>
            <person name="Kim T."/>
        </authorList>
    </citation>
    <scope>NUCLEOTIDE SEQUENCE [LARGE SCALE GENOMIC DNA]</scope>
    <source>
        <strain evidence="4">TK-2024</strain>
        <tissue evidence="4">Old leaves</tissue>
    </source>
</reference>
<dbReference type="Proteomes" id="UP001472677">
    <property type="component" value="Unassembled WGS sequence"/>
</dbReference>
<dbReference type="InterPro" id="IPR011990">
    <property type="entry name" value="TPR-like_helical_dom_sf"/>
</dbReference>
<organism evidence="4 5">
    <name type="scientific">Hibiscus sabdariffa</name>
    <name type="common">roselle</name>
    <dbReference type="NCBI Taxonomy" id="183260"/>
    <lineage>
        <taxon>Eukaryota</taxon>
        <taxon>Viridiplantae</taxon>
        <taxon>Streptophyta</taxon>
        <taxon>Embryophyta</taxon>
        <taxon>Tracheophyta</taxon>
        <taxon>Spermatophyta</taxon>
        <taxon>Magnoliopsida</taxon>
        <taxon>eudicotyledons</taxon>
        <taxon>Gunneridae</taxon>
        <taxon>Pentapetalae</taxon>
        <taxon>rosids</taxon>
        <taxon>malvids</taxon>
        <taxon>Malvales</taxon>
        <taxon>Malvaceae</taxon>
        <taxon>Malvoideae</taxon>
        <taxon>Hibiscus</taxon>
    </lineage>
</organism>
<dbReference type="EMBL" id="JBBPBM010000002">
    <property type="protein sequence ID" value="KAK8596337.1"/>
    <property type="molecule type" value="Genomic_DNA"/>
</dbReference>
<dbReference type="Pfam" id="PF01535">
    <property type="entry name" value="PPR"/>
    <property type="match status" value="1"/>
</dbReference>
<dbReference type="InterPro" id="IPR002885">
    <property type="entry name" value="PPR_rpt"/>
</dbReference>
<gene>
    <name evidence="4" type="ORF">V6N12_064834</name>
</gene>
<dbReference type="NCBIfam" id="TIGR00756">
    <property type="entry name" value="PPR"/>
    <property type="match status" value="4"/>
</dbReference>
<evidence type="ECO:0000313" key="4">
    <source>
        <dbReference type="EMBL" id="KAK8596337.1"/>
    </source>
</evidence>
<name>A0ABR2G6X0_9ROSI</name>
<feature type="repeat" description="PPR" evidence="3">
    <location>
        <begin position="235"/>
        <end position="269"/>
    </location>
</feature>
<feature type="repeat" description="PPR" evidence="3">
    <location>
        <begin position="200"/>
        <end position="234"/>
    </location>
</feature>
<protein>
    <recommendedName>
        <fullName evidence="6">Pentatricopeptide repeat-containing protein</fullName>
    </recommendedName>
</protein>
<dbReference type="PROSITE" id="PS51375">
    <property type="entry name" value="PPR"/>
    <property type="match status" value="3"/>
</dbReference>
<dbReference type="Gene3D" id="1.25.40.10">
    <property type="entry name" value="Tetratricopeptide repeat domain"/>
    <property type="match status" value="2"/>
</dbReference>
<keyword evidence="2" id="KW-0677">Repeat</keyword>
<evidence type="ECO:0000256" key="3">
    <source>
        <dbReference type="PROSITE-ProRule" id="PRU00708"/>
    </source>
</evidence>
<evidence type="ECO:0008006" key="6">
    <source>
        <dbReference type="Google" id="ProtNLM"/>
    </source>
</evidence>
<dbReference type="InterPro" id="IPR051240">
    <property type="entry name" value="Mito_RNA-Proc/Resp"/>
</dbReference>
<evidence type="ECO:0000313" key="5">
    <source>
        <dbReference type="Proteomes" id="UP001472677"/>
    </source>
</evidence>
<proteinExistence type="inferred from homology"/>
<feature type="repeat" description="PPR" evidence="3">
    <location>
        <begin position="165"/>
        <end position="199"/>
    </location>
</feature>
<evidence type="ECO:0000256" key="1">
    <source>
        <dbReference type="ARBA" id="ARBA00007626"/>
    </source>
</evidence>
<comment type="caution">
    <text evidence="4">The sequence shown here is derived from an EMBL/GenBank/DDBJ whole genome shotgun (WGS) entry which is preliminary data.</text>
</comment>
<keyword evidence="5" id="KW-1185">Reference proteome</keyword>
<comment type="similarity">
    <text evidence="1">Belongs to the PPR family. P subfamily.</text>
</comment>
<dbReference type="SUPFAM" id="SSF48452">
    <property type="entry name" value="TPR-like"/>
    <property type="match status" value="1"/>
</dbReference>
<dbReference type="PANTHER" id="PTHR47933:SF11">
    <property type="entry name" value="PENTATRICOPEPTIDE REPEAT-CONTAINING PROTEIN 2"/>
    <property type="match status" value="1"/>
</dbReference>
<accession>A0ABR2G6X0</accession>
<dbReference type="Pfam" id="PF13041">
    <property type="entry name" value="PPR_2"/>
    <property type="match status" value="2"/>
</dbReference>
<evidence type="ECO:0000256" key="2">
    <source>
        <dbReference type="ARBA" id="ARBA00022737"/>
    </source>
</evidence>
<sequence>MMLQAPQTLTLIPKMVKNPPLKALSLFNSSIVQGLQHSRESIAFTLHILLSSNLLLHSQSLLLQVITGRISSPFFTPLSLFQYLTQPSFSPSPMNQILLYESIINAHVQSQLPDEAIYYFNQMVDKNLVVGPNTFNNILSFLIKFDSFDKAWTLFNVSKEKVKLDVYSFGILIKGCCEAGDLGKSFELLDQIEKLGFSPNVVIYTTLIDGCCKNGDLDQAKMLFTKMEELGLVPNEYTYTVLINGLFKKGLRKDGFVLYEKMQRKGVLPSLHTFNSVMKEYCNEGKVGRKGYGRLRNWWIKWKGPV</sequence>